<keyword evidence="2" id="KW-1003">Cell membrane</keyword>
<dbReference type="RefSeq" id="WP_132312461.1">
    <property type="nucleotide sequence ID" value="NZ_SMAR01000021.1"/>
</dbReference>
<dbReference type="OrthoDB" id="9798468at2"/>
<dbReference type="InterPro" id="IPR005495">
    <property type="entry name" value="LptG/LptF_permease"/>
</dbReference>
<evidence type="ECO:0000313" key="8">
    <source>
        <dbReference type="Proteomes" id="UP000295097"/>
    </source>
</evidence>
<dbReference type="AlphaFoldDB" id="A0A4R3NLT3"/>
<dbReference type="PANTHER" id="PTHR33529:SF2">
    <property type="entry name" value="LIPOPOLYSACCHARIDE EXPORT SYSTEM PERMEASE PROTEIN LPTG"/>
    <property type="match status" value="1"/>
</dbReference>
<accession>A0A4R3NLT3</accession>
<feature type="transmembrane region" description="Helical" evidence="6">
    <location>
        <begin position="272"/>
        <end position="295"/>
    </location>
</feature>
<evidence type="ECO:0000313" key="7">
    <source>
        <dbReference type="EMBL" id="TCT36420.1"/>
    </source>
</evidence>
<dbReference type="GO" id="GO:0043190">
    <property type="term" value="C:ATP-binding cassette (ABC) transporter complex"/>
    <property type="evidence" value="ECO:0007669"/>
    <property type="project" value="InterPro"/>
</dbReference>
<organism evidence="7 8">
    <name type="scientific">Martelella mediterranea</name>
    <dbReference type="NCBI Taxonomy" id="293089"/>
    <lineage>
        <taxon>Bacteria</taxon>
        <taxon>Pseudomonadati</taxon>
        <taxon>Pseudomonadota</taxon>
        <taxon>Alphaproteobacteria</taxon>
        <taxon>Hyphomicrobiales</taxon>
        <taxon>Aurantimonadaceae</taxon>
        <taxon>Martelella</taxon>
    </lineage>
</organism>
<feature type="transmembrane region" description="Helical" evidence="6">
    <location>
        <begin position="95"/>
        <end position="121"/>
    </location>
</feature>
<proteinExistence type="predicted"/>
<dbReference type="PANTHER" id="PTHR33529">
    <property type="entry name" value="SLR0882 PROTEIN-RELATED"/>
    <property type="match status" value="1"/>
</dbReference>
<gene>
    <name evidence="7" type="ORF">EDC90_102121</name>
</gene>
<evidence type="ECO:0000256" key="4">
    <source>
        <dbReference type="ARBA" id="ARBA00022989"/>
    </source>
</evidence>
<keyword evidence="3 6" id="KW-0812">Transmembrane</keyword>
<reference evidence="7 8" key="1">
    <citation type="submission" date="2019-03" db="EMBL/GenBank/DDBJ databases">
        <title>Freshwater and sediment microbial communities from various areas in North America, analyzing microbe dynamics in response to fracking.</title>
        <authorList>
            <person name="Lamendella R."/>
        </authorList>
    </citation>
    <scope>NUCLEOTIDE SEQUENCE [LARGE SCALE GENOMIC DNA]</scope>
    <source>
        <strain evidence="7 8">175.2</strain>
    </source>
</reference>
<evidence type="ECO:0000256" key="6">
    <source>
        <dbReference type="SAM" id="Phobius"/>
    </source>
</evidence>
<feature type="transmembrane region" description="Helical" evidence="6">
    <location>
        <begin position="302"/>
        <end position="321"/>
    </location>
</feature>
<protein>
    <submittedName>
        <fullName evidence="7">Lipopolysaccharide export system permease protein</fullName>
    </submittedName>
</protein>
<evidence type="ECO:0000256" key="1">
    <source>
        <dbReference type="ARBA" id="ARBA00004651"/>
    </source>
</evidence>
<keyword evidence="4 6" id="KW-1133">Transmembrane helix</keyword>
<comment type="subcellular location">
    <subcellularLocation>
        <location evidence="1">Cell membrane</location>
        <topology evidence="1">Multi-pass membrane protein</topology>
    </subcellularLocation>
</comment>
<evidence type="ECO:0000256" key="3">
    <source>
        <dbReference type="ARBA" id="ARBA00022692"/>
    </source>
</evidence>
<feature type="transmembrane region" description="Helical" evidence="6">
    <location>
        <begin position="12"/>
        <end position="32"/>
    </location>
</feature>
<comment type="caution">
    <text evidence="7">The sequence shown here is derived from an EMBL/GenBank/DDBJ whole genome shotgun (WGS) entry which is preliminary data.</text>
</comment>
<dbReference type="NCBIfam" id="TIGR04408">
    <property type="entry name" value="LptG_lptG"/>
    <property type="match status" value="1"/>
</dbReference>
<dbReference type="EMBL" id="SMAR01000021">
    <property type="protein sequence ID" value="TCT36420.1"/>
    <property type="molecule type" value="Genomic_DNA"/>
</dbReference>
<keyword evidence="8" id="KW-1185">Reference proteome</keyword>
<dbReference type="GO" id="GO:0015920">
    <property type="term" value="P:lipopolysaccharide transport"/>
    <property type="evidence" value="ECO:0007669"/>
    <property type="project" value="TreeGrafter"/>
</dbReference>
<dbReference type="GO" id="GO:0055085">
    <property type="term" value="P:transmembrane transport"/>
    <property type="evidence" value="ECO:0007669"/>
    <property type="project" value="InterPro"/>
</dbReference>
<name>A0A4R3NLT3_9HYPH</name>
<feature type="transmembrane region" description="Helical" evidence="6">
    <location>
        <begin position="63"/>
        <end position="83"/>
    </location>
</feature>
<dbReference type="InterPro" id="IPR030923">
    <property type="entry name" value="LptG"/>
</dbReference>
<keyword evidence="5 6" id="KW-0472">Membrane</keyword>
<sequence>MIFSTLGRYFLKAYFATLGWFFVGVVSIIYLIDFSEVVGNISAAAGQGIGDALLITALRLPYIFQQTVPFIALFAGMVTLIALNRRYELVVTRAAGISVWQFMTPFVAGAFILGLFSILALNPLASWSQQRATAIQSVGSNGNSDTIPWLRQRTDGQDTIIGGRAITNNGTQLVGAVVIFFGDQGQITKRLDARTATLSDGWWDLEEVTQIVPGDLTTQMATTRVKTNLEQKFVQQRLLQADLVNFYDLPESIRKGRQFGVSTKALETQYNYLLSLPLLMVAMTLIAATVCLKFSRFSQSPVVILGGILSGFLLYVTSVLVKAFGSSGVLPPLVAAWIPVVVAMALGLTILLHQEDG</sequence>
<evidence type="ECO:0000256" key="5">
    <source>
        <dbReference type="ARBA" id="ARBA00023136"/>
    </source>
</evidence>
<feature type="transmembrane region" description="Helical" evidence="6">
    <location>
        <begin position="333"/>
        <end position="352"/>
    </location>
</feature>
<dbReference type="Pfam" id="PF03739">
    <property type="entry name" value="LptF_LptG"/>
    <property type="match status" value="1"/>
</dbReference>
<dbReference type="Proteomes" id="UP000295097">
    <property type="component" value="Unassembled WGS sequence"/>
</dbReference>
<evidence type="ECO:0000256" key="2">
    <source>
        <dbReference type="ARBA" id="ARBA00022475"/>
    </source>
</evidence>